<keyword evidence="1" id="KW-1133">Transmembrane helix</keyword>
<gene>
    <name evidence="3" type="ORF">LY90DRAFT_663357</name>
</gene>
<evidence type="ECO:0000256" key="2">
    <source>
        <dbReference type="SAM" id="SignalP"/>
    </source>
</evidence>
<reference evidence="3 4" key="1">
    <citation type="submission" date="2016-08" db="EMBL/GenBank/DDBJ databases">
        <title>A Parts List for Fungal Cellulosomes Revealed by Comparative Genomics.</title>
        <authorList>
            <consortium name="DOE Joint Genome Institute"/>
            <person name="Haitjema C.H."/>
            <person name="Gilmore S.P."/>
            <person name="Henske J.K."/>
            <person name="Solomon K.V."/>
            <person name="De Groot R."/>
            <person name="Kuo A."/>
            <person name="Mondo S.J."/>
            <person name="Salamov A.A."/>
            <person name="Labutti K."/>
            <person name="Zhao Z."/>
            <person name="Chiniquy J."/>
            <person name="Barry K."/>
            <person name="Brewer H.M."/>
            <person name="Purvine S.O."/>
            <person name="Wright A.T."/>
            <person name="Boxma B."/>
            <person name="Van Alen T."/>
            <person name="Hackstein J.H."/>
            <person name="Baker S.E."/>
            <person name="Grigoriev I.V."/>
            <person name="O'Malley M.A."/>
        </authorList>
    </citation>
    <scope>NUCLEOTIDE SEQUENCE [LARGE SCALE GENOMIC DNA]</scope>
    <source>
        <strain evidence="3 4">G1</strain>
    </source>
</reference>
<comment type="caution">
    <text evidence="3">The sequence shown here is derived from an EMBL/GenBank/DDBJ whole genome shotgun (WGS) entry which is preliminary data.</text>
</comment>
<dbReference type="SUPFAM" id="SSF54001">
    <property type="entry name" value="Cysteine proteinases"/>
    <property type="match status" value="1"/>
</dbReference>
<feature type="signal peptide" evidence="2">
    <location>
        <begin position="1"/>
        <end position="17"/>
    </location>
</feature>
<sequence>MKILILVYFLIIHYALLSNTQKEEALFEGEIDEEETIYTGKVIKYLNITEILQNHTEVEDEDEDIFISATQKKFKDNFYNQLNSSEKSIYDELYILCNRMDPELSFSMTINKYIDKNNVNIERLMTCFVYDNPKFWWIESYNIGIRNTFEKNEKNDGSDAKEEYDVLTIITVNFITKDTIFPDLTNEKIYEMNKELYLETDMLLYQIELLNLHTKFEVLKYIHDYVIRNTVYVDDGEGYVHTLCGPLVQHKSICSGYSEVFRHIASYFGINVIIARSLTHEWNYALVNDKWYIIDVTWDDPAVSKHIFNETLQAEDKILYRPEKGDYTNLSYDYFLVGTDVFEGDEQGKTDHDLIYSYFSLKNLVVYPEIEKYNFVREEEIDEYVERIPEVMDEEESSHHNITDSELKDEEEKSASRKRYDLYFLTLSIDSNIKSLLFVFMNITLLLVFLIF</sequence>
<name>A0A1Y2FPF7_9FUNG</name>
<evidence type="ECO:0008006" key="5">
    <source>
        <dbReference type="Google" id="ProtNLM"/>
    </source>
</evidence>
<proteinExistence type="predicted"/>
<keyword evidence="1" id="KW-0472">Membrane</keyword>
<dbReference type="AlphaFoldDB" id="A0A1Y2FPF7"/>
<feature type="transmembrane region" description="Helical" evidence="1">
    <location>
        <begin position="433"/>
        <end position="451"/>
    </location>
</feature>
<dbReference type="EMBL" id="MCOG01000003">
    <property type="protein sequence ID" value="ORY85880.1"/>
    <property type="molecule type" value="Genomic_DNA"/>
</dbReference>
<dbReference type="OrthoDB" id="2128161at2759"/>
<keyword evidence="4" id="KW-1185">Reference proteome</keyword>
<evidence type="ECO:0000313" key="3">
    <source>
        <dbReference type="EMBL" id="ORY85880.1"/>
    </source>
</evidence>
<organism evidence="3 4">
    <name type="scientific">Neocallimastix californiae</name>
    <dbReference type="NCBI Taxonomy" id="1754190"/>
    <lineage>
        <taxon>Eukaryota</taxon>
        <taxon>Fungi</taxon>
        <taxon>Fungi incertae sedis</taxon>
        <taxon>Chytridiomycota</taxon>
        <taxon>Chytridiomycota incertae sedis</taxon>
        <taxon>Neocallimastigomycetes</taxon>
        <taxon>Neocallimastigales</taxon>
        <taxon>Neocallimastigaceae</taxon>
        <taxon>Neocallimastix</taxon>
    </lineage>
</organism>
<feature type="chain" id="PRO_5013390850" description="Transglutaminase-like domain-containing protein" evidence="2">
    <location>
        <begin position="18"/>
        <end position="452"/>
    </location>
</feature>
<evidence type="ECO:0000313" key="4">
    <source>
        <dbReference type="Proteomes" id="UP000193920"/>
    </source>
</evidence>
<keyword evidence="1" id="KW-0812">Transmembrane</keyword>
<dbReference type="Proteomes" id="UP000193920">
    <property type="component" value="Unassembled WGS sequence"/>
</dbReference>
<keyword evidence="2" id="KW-0732">Signal</keyword>
<protein>
    <recommendedName>
        <fullName evidence="5">Transglutaminase-like domain-containing protein</fullName>
    </recommendedName>
</protein>
<accession>A0A1Y2FPF7</accession>
<dbReference type="InterPro" id="IPR038765">
    <property type="entry name" value="Papain-like_cys_pep_sf"/>
</dbReference>
<evidence type="ECO:0000256" key="1">
    <source>
        <dbReference type="SAM" id="Phobius"/>
    </source>
</evidence>